<feature type="compositionally biased region" description="Polar residues" evidence="1">
    <location>
        <begin position="10"/>
        <end position="27"/>
    </location>
</feature>
<dbReference type="RefSeq" id="WP_093429286.1">
    <property type="nucleotide sequence ID" value="NZ_FOMJ01000017.1"/>
</dbReference>
<dbReference type="InterPro" id="IPR003607">
    <property type="entry name" value="HD/PDEase_dom"/>
</dbReference>
<evidence type="ECO:0000313" key="4">
    <source>
        <dbReference type="Proteomes" id="UP000198611"/>
    </source>
</evidence>
<dbReference type="Pfam" id="PF01966">
    <property type="entry name" value="HD"/>
    <property type="match status" value="1"/>
</dbReference>
<evidence type="ECO:0000256" key="1">
    <source>
        <dbReference type="SAM" id="MobiDB-lite"/>
    </source>
</evidence>
<organism evidence="3 4">
    <name type="scientific">Thiohalospira halophila DSM 15071</name>
    <dbReference type="NCBI Taxonomy" id="1123397"/>
    <lineage>
        <taxon>Bacteria</taxon>
        <taxon>Pseudomonadati</taxon>
        <taxon>Pseudomonadota</taxon>
        <taxon>Gammaproteobacteria</taxon>
        <taxon>Thiohalospirales</taxon>
        <taxon>Thiohalospiraceae</taxon>
        <taxon>Thiohalospira</taxon>
    </lineage>
</organism>
<keyword evidence="4" id="KW-1185">Reference proteome</keyword>
<dbReference type="Gene3D" id="1.10.3210.40">
    <property type="match status" value="1"/>
</dbReference>
<sequence length="184" mass="20235">MNPMERPPVFTSQRPSVVQRSGSTPTLPASKGCHHTGRGGLLEHSLDVAEGAQRATESMGMSPLQREATVLTALLHDIGKVLLHSRDGYRIPGDAKEHAILLDFALAQPMAHLKEQDLDAYSALWQVIDGYKRKDRYAAPFAALIESLDSVSAQTDVLRARSAMHGGYRLPGCNRKTLWQPLNR</sequence>
<dbReference type="STRING" id="1123397.SAMN05660831_02688"/>
<evidence type="ECO:0000313" key="3">
    <source>
        <dbReference type="EMBL" id="SFD95906.1"/>
    </source>
</evidence>
<dbReference type="CDD" id="cd00077">
    <property type="entry name" value="HDc"/>
    <property type="match status" value="1"/>
</dbReference>
<feature type="domain" description="HD" evidence="2">
    <location>
        <begin position="42"/>
        <end position="101"/>
    </location>
</feature>
<proteinExistence type="predicted"/>
<dbReference type="AlphaFoldDB" id="A0A1I1WL97"/>
<dbReference type="EMBL" id="FOMJ01000017">
    <property type="protein sequence ID" value="SFD95906.1"/>
    <property type="molecule type" value="Genomic_DNA"/>
</dbReference>
<name>A0A1I1WL97_9GAMM</name>
<dbReference type="InterPro" id="IPR006674">
    <property type="entry name" value="HD_domain"/>
</dbReference>
<evidence type="ECO:0000259" key="2">
    <source>
        <dbReference type="Pfam" id="PF01966"/>
    </source>
</evidence>
<feature type="region of interest" description="Disordered" evidence="1">
    <location>
        <begin position="1"/>
        <end position="32"/>
    </location>
</feature>
<reference evidence="3 4" key="1">
    <citation type="submission" date="2016-10" db="EMBL/GenBank/DDBJ databases">
        <authorList>
            <person name="de Groot N.N."/>
        </authorList>
    </citation>
    <scope>NUCLEOTIDE SEQUENCE [LARGE SCALE GENOMIC DNA]</scope>
    <source>
        <strain evidence="3 4">HL3</strain>
    </source>
</reference>
<gene>
    <name evidence="3" type="ORF">SAMN05660831_02688</name>
</gene>
<protein>
    <submittedName>
        <fullName evidence="3">HD domain-containing protein</fullName>
    </submittedName>
</protein>
<dbReference type="Proteomes" id="UP000198611">
    <property type="component" value="Unassembled WGS sequence"/>
</dbReference>
<accession>A0A1I1WL97</accession>
<dbReference type="SUPFAM" id="SSF109604">
    <property type="entry name" value="HD-domain/PDEase-like"/>
    <property type="match status" value="1"/>
</dbReference>